<feature type="region of interest" description="Disordered" evidence="6">
    <location>
        <begin position="37"/>
        <end position="101"/>
    </location>
</feature>
<evidence type="ECO:0000256" key="5">
    <source>
        <dbReference type="RuleBase" id="RU004187"/>
    </source>
</evidence>
<dbReference type="InterPro" id="IPR027413">
    <property type="entry name" value="GROEL-like_equatorial_sf"/>
</dbReference>
<evidence type="ECO:0000256" key="2">
    <source>
        <dbReference type="ARBA" id="ARBA00022741"/>
    </source>
</evidence>
<evidence type="ECO:0000313" key="9">
    <source>
        <dbReference type="Proteomes" id="UP000655225"/>
    </source>
</evidence>
<organism evidence="8 9">
    <name type="scientific">Tetracentron sinense</name>
    <name type="common">Spur-leaf</name>
    <dbReference type="NCBI Taxonomy" id="13715"/>
    <lineage>
        <taxon>Eukaryota</taxon>
        <taxon>Viridiplantae</taxon>
        <taxon>Streptophyta</taxon>
        <taxon>Embryophyta</taxon>
        <taxon>Tracheophyta</taxon>
        <taxon>Spermatophyta</taxon>
        <taxon>Magnoliopsida</taxon>
        <taxon>Trochodendrales</taxon>
        <taxon>Trochodendraceae</taxon>
        <taxon>Tetracentron</taxon>
    </lineage>
</organism>
<gene>
    <name evidence="8" type="ORF">HHK36_015699</name>
</gene>
<dbReference type="EMBL" id="JABCRI010000010">
    <property type="protein sequence ID" value="KAF8399827.1"/>
    <property type="molecule type" value="Genomic_DNA"/>
</dbReference>
<dbReference type="GO" id="GO:0005524">
    <property type="term" value="F:ATP binding"/>
    <property type="evidence" value="ECO:0007669"/>
    <property type="project" value="UniProtKB-KW"/>
</dbReference>
<feature type="signal peptide" evidence="7">
    <location>
        <begin position="1"/>
        <end position="22"/>
    </location>
</feature>
<dbReference type="Proteomes" id="UP000655225">
    <property type="component" value="Unassembled WGS sequence"/>
</dbReference>
<dbReference type="InterPro" id="IPR017998">
    <property type="entry name" value="Chaperone_TCP-1"/>
</dbReference>
<dbReference type="Pfam" id="PF00118">
    <property type="entry name" value="Cpn60_TCP1"/>
    <property type="match status" value="1"/>
</dbReference>
<comment type="caution">
    <text evidence="8">The sequence shown here is derived from an EMBL/GenBank/DDBJ whole genome shotgun (WGS) entry which is preliminary data.</text>
</comment>
<dbReference type="GO" id="GO:0016887">
    <property type="term" value="F:ATP hydrolysis activity"/>
    <property type="evidence" value="ECO:0007669"/>
    <property type="project" value="InterPro"/>
</dbReference>
<sequence>MARQIIVGLALIVLAIVASVSAQAPSDAPTMAADTVFSPADSVSSPPAPGPDSSDTVGDLSPAGDVIEAPISGPSAGGADGVDMGPSASLAEGPVAHRSHNGASAHGFSAVAVVAAVGANDGATILEQMDVDNQIAKLMVELSRSQDYGIGDGTTGVVVMAGALLEQLSDY</sequence>
<feature type="compositionally biased region" description="Low complexity" evidence="6">
    <location>
        <begin position="38"/>
        <end position="55"/>
    </location>
</feature>
<dbReference type="GO" id="GO:0140662">
    <property type="term" value="F:ATP-dependent protein folding chaperone"/>
    <property type="evidence" value="ECO:0007669"/>
    <property type="project" value="InterPro"/>
</dbReference>
<proteinExistence type="inferred from homology"/>
<name>A0A835DGG7_TETSI</name>
<accession>A0A835DGG7</accession>
<evidence type="ECO:0000256" key="1">
    <source>
        <dbReference type="ARBA" id="ARBA00008020"/>
    </source>
</evidence>
<evidence type="ECO:0000313" key="8">
    <source>
        <dbReference type="EMBL" id="KAF8399827.1"/>
    </source>
</evidence>
<dbReference type="PROSITE" id="PS00995">
    <property type="entry name" value="TCP1_3"/>
    <property type="match status" value="1"/>
</dbReference>
<dbReference type="InterPro" id="IPR002194">
    <property type="entry name" value="Chaperonin_TCP-1_CS"/>
</dbReference>
<dbReference type="SUPFAM" id="SSF48592">
    <property type="entry name" value="GroEL equatorial domain-like"/>
    <property type="match status" value="1"/>
</dbReference>
<evidence type="ECO:0000256" key="7">
    <source>
        <dbReference type="SAM" id="SignalP"/>
    </source>
</evidence>
<dbReference type="InterPro" id="IPR002423">
    <property type="entry name" value="Cpn60/GroEL/TCP-1"/>
</dbReference>
<dbReference type="PANTHER" id="PTHR11353">
    <property type="entry name" value="CHAPERONIN"/>
    <property type="match status" value="1"/>
</dbReference>
<evidence type="ECO:0000256" key="4">
    <source>
        <dbReference type="ARBA" id="ARBA00023186"/>
    </source>
</evidence>
<keyword evidence="3 5" id="KW-0067">ATP-binding</keyword>
<dbReference type="GO" id="GO:0051082">
    <property type="term" value="F:unfolded protein binding"/>
    <property type="evidence" value="ECO:0007669"/>
    <property type="project" value="InterPro"/>
</dbReference>
<dbReference type="PRINTS" id="PR00304">
    <property type="entry name" value="TCOMPLEXTCP1"/>
</dbReference>
<comment type="similarity">
    <text evidence="1 5">Belongs to the TCP-1 chaperonin family.</text>
</comment>
<dbReference type="OrthoDB" id="496at2759"/>
<keyword evidence="9" id="KW-1185">Reference proteome</keyword>
<evidence type="ECO:0000256" key="3">
    <source>
        <dbReference type="ARBA" id="ARBA00022840"/>
    </source>
</evidence>
<dbReference type="Gene3D" id="1.10.560.10">
    <property type="entry name" value="GroEL-like equatorial domain"/>
    <property type="match status" value="1"/>
</dbReference>
<keyword evidence="7" id="KW-0732">Signal</keyword>
<protein>
    <submittedName>
        <fullName evidence="8">Uncharacterized protein</fullName>
    </submittedName>
</protein>
<keyword evidence="2 5" id="KW-0547">Nucleotide-binding</keyword>
<dbReference type="AlphaFoldDB" id="A0A835DGG7"/>
<keyword evidence="4 5" id="KW-0143">Chaperone</keyword>
<reference evidence="8 9" key="1">
    <citation type="submission" date="2020-04" db="EMBL/GenBank/DDBJ databases">
        <title>Plant Genome Project.</title>
        <authorList>
            <person name="Zhang R.-G."/>
        </authorList>
    </citation>
    <scope>NUCLEOTIDE SEQUENCE [LARGE SCALE GENOMIC DNA]</scope>
    <source>
        <strain evidence="8">YNK0</strain>
        <tissue evidence="8">Leaf</tissue>
    </source>
</reference>
<feature type="chain" id="PRO_5032620522" evidence="7">
    <location>
        <begin position="23"/>
        <end position="171"/>
    </location>
</feature>
<evidence type="ECO:0000256" key="6">
    <source>
        <dbReference type="SAM" id="MobiDB-lite"/>
    </source>
</evidence>